<dbReference type="EMBL" id="GGEC01015990">
    <property type="protein sequence ID" value="MBW96473.1"/>
    <property type="molecule type" value="Transcribed_RNA"/>
</dbReference>
<dbReference type="AlphaFoldDB" id="A0A2P2JSM1"/>
<reference evidence="1" key="1">
    <citation type="submission" date="2018-02" db="EMBL/GenBank/DDBJ databases">
        <title>Rhizophora mucronata_Transcriptome.</title>
        <authorList>
            <person name="Meera S.P."/>
            <person name="Sreeshan A."/>
            <person name="Augustine A."/>
        </authorList>
    </citation>
    <scope>NUCLEOTIDE SEQUENCE</scope>
    <source>
        <tissue evidence="1">Leaf</tissue>
    </source>
</reference>
<sequence length="75" mass="8644">MAGILRKLPFWVYCFQFVHVMCNQHIHSSTTGDWCLLHLTFADSTGEENQRCFKTANYVGSNCPKLMESIHHSPK</sequence>
<accession>A0A2P2JSM1</accession>
<organism evidence="1">
    <name type="scientific">Rhizophora mucronata</name>
    <name type="common">Asiatic mangrove</name>
    <dbReference type="NCBI Taxonomy" id="61149"/>
    <lineage>
        <taxon>Eukaryota</taxon>
        <taxon>Viridiplantae</taxon>
        <taxon>Streptophyta</taxon>
        <taxon>Embryophyta</taxon>
        <taxon>Tracheophyta</taxon>
        <taxon>Spermatophyta</taxon>
        <taxon>Magnoliopsida</taxon>
        <taxon>eudicotyledons</taxon>
        <taxon>Gunneridae</taxon>
        <taxon>Pentapetalae</taxon>
        <taxon>rosids</taxon>
        <taxon>fabids</taxon>
        <taxon>Malpighiales</taxon>
        <taxon>Rhizophoraceae</taxon>
        <taxon>Rhizophora</taxon>
    </lineage>
</organism>
<protein>
    <submittedName>
        <fullName evidence="1">Uncharacterized protein</fullName>
    </submittedName>
</protein>
<evidence type="ECO:0000313" key="1">
    <source>
        <dbReference type="EMBL" id="MBW96473.1"/>
    </source>
</evidence>
<name>A0A2P2JSM1_RHIMU</name>
<proteinExistence type="predicted"/>